<dbReference type="SMART" id="SM00257">
    <property type="entry name" value="LysM"/>
    <property type="match status" value="1"/>
</dbReference>
<evidence type="ECO:0000256" key="3">
    <source>
        <dbReference type="ARBA" id="ARBA00022729"/>
    </source>
</evidence>
<dbReference type="Pfam" id="PF01476">
    <property type="entry name" value="LysM"/>
    <property type="match status" value="1"/>
</dbReference>
<keyword evidence="2" id="KW-0645">Protease</keyword>
<evidence type="ECO:0000313" key="10">
    <source>
        <dbReference type="EMBL" id="NBH60064.1"/>
    </source>
</evidence>
<dbReference type="PROSITE" id="PS51935">
    <property type="entry name" value="NLPC_P60"/>
    <property type="match status" value="1"/>
</dbReference>
<dbReference type="PANTHER" id="PTHR47359">
    <property type="entry name" value="PEPTIDOGLYCAN DL-ENDOPEPTIDASE CWLO"/>
    <property type="match status" value="1"/>
</dbReference>
<dbReference type="Gene3D" id="3.90.1720.10">
    <property type="entry name" value="endopeptidase domain like (from Nostoc punctiforme)"/>
    <property type="match status" value="1"/>
</dbReference>
<dbReference type="InterPro" id="IPR051794">
    <property type="entry name" value="PG_Endopeptidase_C40"/>
</dbReference>
<protein>
    <submittedName>
        <fullName evidence="10">LysM peptidoglycan-binding domain-containing protein</fullName>
    </submittedName>
</protein>
<keyword evidence="6" id="KW-0788">Thiol protease</keyword>
<evidence type="ECO:0000256" key="1">
    <source>
        <dbReference type="ARBA" id="ARBA00007074"/>
    </source>
</evidence>
<dbReference type="Pfam" id="PF00877">
    <property type="entry name" value="NLPC_P60"/>
    <property type="match status" value="1"/>
</dbReference>
<gene>
    <name evidence="10" type="ORF">D0435_00045</name>
</gene>
<keyword evidence="4" id="KW-0677">Repeat</keyword>
<dbReference type="SMART" id="SM01208">
    <property type="entry name" value="G5"/>
    <property type="match status" value="1"/>
</dbReference>
<dbReference type="InterPro" id="IPR000064">
    <property type="entry name" value="NLP_P60_dom"/>
</dbReference>
<dbReference type="Gene3D" id="3.10.350.10">
    <property type="entry name" value="LysM domain"/>
    <property type="match status" value="1"/>
</dbReference>
<dbReference type="PROSITE" id="PS51109">
    <property type="entry name" value="G5"/>
    <property type="match status" value="1"/>
</dbReference>
<evidence type="ECO:0000256" key="2">
    <source>
        <dbReference type="ARBA" id="ARBA00022670"/>
    </source>
</evidence>
<dbReference type="InterPro" id="IPR036779">
    <property type="entry name" value="LysM_dom_sf"/>
</dbReference>
<dbReference type="CDD" id="cd00118">
    <property type="entry name" value="LysM"/>
    <property type="match status" value="1"/>
</dbReference>
<dbReference type="EMBL" id="QXWK01000001">
    <property type="protein sequence ID" value="NBH60064.1"/>
    <property type="molecule type" value="Genomic_DNA"/>
</dbReference>
<dbReference type="RefSeq" id="WP_160200368.1">
    <property type="nucleotide sequence ID" value="NZ_QXWK01000001.1"/>
</dbReference>
<comment type="similarity">
    <text evidence="1">Belongs to the peptidase C40 family.</text>
</comment>
<keyword evidence="3" id="KW-0732">Signal</keyword>
<dbReference type="GO" id="GO:0008234">
    <property type="term" value="F:cysteine-type peptidase activity"/>
    <property type="evidence" value="ECO:0007669"/>
    <property type="project" value="UniProtKB-KW"/>
</dbReference>
<sequence>MSLIERIKSKKYLIAGIVILAIAVSAAFCASTIKANASEDYWDVKIGENTVAVLTSESAAKQVIRAVKNHYVQEGAIVKAIECTPEMTVEMKAYKVSEKPAVSDVDEAVDYILSGTKEKLTYTVKSGDSLWSIAQNYDFTVEEVMEMNQDNDFSTMYPGDEIRLYEMKPMVDVFVTQEITSEKKIKFRTVKETSSEVLKNTTVVKQEGTYGKKKVTELVTSKNGIVTETEEINSEVIKKPKKRIVVKGTGVLAAPTGGKTYQGNGSAIANYALRFVGTPYVYGGSSLTQGADCSGFVLAVYKHFGITMAHDAGAMRNYGKEVSLSAAMPGDLVCYYGHVAIYIGGGQVVHAVNEGMGVAVTGVSYTGPVICVRRIVE</sequence>
<dbReference type="GO" id="GO:0006508">
    <property type="term" value="P:proteolysis"/>
    <property type="evidence" value="ECO:0007669"/>
    <property type="project" value="UniProtKB-KW"/>
</dbReference>
<accession>A0A845QFS0</accession>
<reference evidence="10 11" key="1">
    <citation type="submission" date="2018-08" db="EMBL/GenBank/DDBJ databases">
        <title>Murine metabolic-syndrome-specific gut microbial biobank.</title>
        <authorList>
            <person name="Liu C."/>
        </authorList>
    </citation>
    <scope>NUCLEOTIDE SEQUENCE [LARGE SCALE GENOMIC DNA]</scope>
    <source>
        <strain evidence="10 11">28</strain>
    </source>
</reference>
<comment type="caution">
    <text evidence="10">The sequence shown here is derived from an EMBL/GenBank/DDBJ whole genome shotgun (WGS) entry which is preliminary data.</text>
</comment>
<dbReference type="InterPro" id="IPR011098">
    <property type="entry name" value="G5_dom"/>
</dbReference>
<dbReference type="Gene3D" id="2.20.230.10">
    <property type="entry name" value="Resuscitation-promoting factor rpfb"/>
    <property type="match status" value="1"/>
</dbReference>
<dbReference type="AlphaFoldDB" id="A0A845QFS0"/>
<keyword evidence="11" id="KW-1185">Reference proteome</keyword>
<feature type="domain" description="NlpC/P60" evidence="9">
    <location>
        <begin position="262"/>
        <end position="377"/>
    </location>
</feature>
<dbReference type="PANTHER" id="PTHR47359:SF3">
    <property type="entry name" value="NLP_P60 DOMAIN-CONTAINING PROTEIN-RELATED"/>
    <property type="match status" value="1"/>
</dbReference>
<evidence type="ECO:0000259" key="9">
    <source>
        <dbReference type="PROSITE" id="PS51935"/>
    </source>
</evidence>
<evidence type="ECO:0000259" key="8">
    <source>
        <dbReference type="PROSITE" id="PS51782"/>
    </source>
</evidence>
<dbReference type="SUPFAM" id="SSF54001">
    <property type="entry name" value="Cysteine proteinases"/>
    <property type="match status" value="1"/>
</dbReference>
<evidence type="ECO:0000256" key="4">
    <source>
        <dbReference type="ARBA" id="ARBA00022737"/>
    </source>
</evidence>
<dbReference type="Proteomes" id="UP000446866">
    <property type="component" value="Unassembled WGS sequence"/>
</dbReference>
<proteinExistence type="inferred from homology"/>
<feature type="domain" description="LysM" evidence="8">
    <location>
        <begin position="120"/>
        <end position="164"/>
    </location>
</feature>
<evidence type="ECO:0000259" key="7">
    <source>
        <dbReference type="PROSITE" id="PS51109"/>
    </source>
</evidence>
<dbReference type="InterPro" id="IPR018392">
    <property type="entry name" value="LysM"/>
</dbReference>
<dbReference type="SUPFAM" id="SSF54106">
    <property type="entry name" value="LysM domain"/>
    <property type="match status" value="1"/>
</dbReference>
<dbReference type="InterPro" id="IPR038765">
    <property type="entry name" value="Papain-like_cys_pep_sf"/>
</dbReference>
<dbReference type="Pfam" id="PF07501">
    <property type="entry name" value="G5"/>
    <property type="match status" value="1"/>
</dbReference>
<name>A0A845QFS0_9FIRM</name>
<evidence type="ECO:0000313" key="11">
    <source>
        <dbReference type="Proteomes" id="UP000446866"/>
    </source>
</evidence>
<evidence type="ECO:0000256" key="6">
    <source>
        <dbReference type="ARBA" id="ARBA00022807"/>
    </source>
</evidence>
<evidence type="ECO:0000256" key="5">
    <source>
        <dbReference type="ARBA" id="ARBA00022801"/>
    </source>
</evidence>
<dbReference type="PROSITE" id="PS51782">
    <property type="entry name" value="LYSM"/>
    <property type="match status" value="1"/>
</dbReference>
<keyword evidence="5" id="KW-0378">Hydrolase</keyword>
<feature type="domain" description="G5" evidence="7">
    <location>
        <begin position="171"/>
        <end position="251"/>
    </location>
</feature>
<organism evidence="10 11">
    <name type="scientific">Anaerotruncus colihominis</name>
    <dbReference type="NCBI Taxonomy" id="169435"/>
    <lineage>
        <taxon>Bacteria</taxon>
        <taxon>Bacillati</taxon>
        <taxon>Bacillota</taxon>
        <taxon>Clostridia</taxon>
        <taxon>Eubacteriales</taxon>
        <taxon>Oscillospiraceae</taxon>
        <taxon>Anaerotruncus</taxon>
    </lineage>
</organism>